<evidence type="ECO:0000313" key="1">
    <source>
        <dbReference type="EMBL" id="RSC02578.1"/>
    </source>
</evidence>
<comment type="caution">
    <text evidence="1">The sequence shown here is derived from an EMBL/GenBank/DDBJ whole genome shotgun (WGS) entry which is preliminary data.</text>
</comment>
<name>A0A3R9CQ53_9BURK</name>
<protein>
    <submittedName>
        <fullName evidence="1">Uncharacterized protein</fullName>
    </submittedName>
</protein>
<accession>A0A3R9CQ53</accession>
<dbReference type="Proteomes" id="UP000272140">
    <property type="component" value="Unassembled WGS sequence"/>
</dbReference>
<proteinExistence type="predicted"/>
<evidence type="ECO:0000313" key="2">
    <source>
        <dbReference type="Proteomes" id="UP000272140"/>
    </source>
</evidence>
<reference evidence="2" key="1">
    <citation type="submission" date="2018-11" db="EMBL/GenBank/DDBJ databases">
        <title>FDA dAtabase for Regulatory Grade micrObial Sequences (FDA-ARGOS): Supporting development and validation of Infectious Disease Dx tests.</title>
        <authorList>
            <person name="Goldberg B."/>
            <person name="Campos J."/>
            <person name="Tallon L."/>
            <person name="Sadzewicz L."/>
            <person name="Zhao X."/>
            <person name="Vavikolanu K."/>
            <person name="Mehta A."/>
            <person name="Aluvathingal J."/>
            <person name="Nadendla S."/>
            <person name="Geyer C."/>
            <person name="Nandy P."/>
            <person name="Yan Y."/>
            <person name="Sichtig H."/>
        </authorList>
    </citation>
    <scope>NUCLEOTIDE SEQUENCE [LARGE SCALE GENOMIC DNA]</scope>
    <source>
        <strain evidence="2">FDAARGOS_544</strain>
    </source>
</reference>
<organism evidence="1 2">
    <name type="scientific">Burkholderia cenocepacia</name>
    <dbReference type="NCBI Taxonomy" id="95486"/>
    <lineage>
        <taxon>Bacteria</taxon>
        <taxon>Pseudomonadati</taxon>
        <taxon>Pseudomonadota</taxon>
        <taxon>Betaproteobacteria</taxon>
        <taxon>Burkholderiales</taxon>
        <taxon>Burkholderiaceae</taxon>
        <taxon>Burkholderia</taxon>
        <taxon>Burkholderia cepacia complex</taxon>
    </lineage>
</organism>
<dbReference type="AlphaFoldDB" id="A0A3R9CQ53"/>
<gene>
    <name evidence="1" type="ORF">EGT41_24475</name>
</gene>
<dbReference type="EMBL" id="RKIO01000004">
    <property type="protein sequence ID" value="RSC02578.1"/>
    <property type="molecule type" value="Genomic_DNA"/>
</dbReference>
<sequence length="177" mass="19722">MSAIINELRWPAVRCRTGANLSYMTEVNRQIENATNPAAQTYTRKNFACLSRKWSRLFSESRAIGPILFEMVKMASCIASGLLRESRLAFPMTDTCARRRLPRGASRAPASRRPCLVARRLAAPETQGTKEERRAVVNARETIPYTASPHAFADCNCRRFAARSQTSDKGAAGRLGR</sequence>